<proteinExistence type="predicted"/>
<dbReference type="Pfam" id="PF00290">
    <property type="entry name" value="Trp_syntA"/>
    <property type="match status" value="1"/>
</dbReference>
<comment type="catalytic activity">
    <reaction evidence="7">
        <text>(1S,2R)-1-C-(indol-3-yl)glycerol 3-phosphate + L-serine = D-glyceraldehyde 3-phosphate + L-tryptophan + H2O</text>
        <dbReference type="Rhea" id="RHEA:10532"/>
        <dbReference type="ChEBI" id="CHEBI:15377"/>
        <dbReference type="ChEBI" id="CHEBI:33384"/>
        <dbReference type="ChEBI" id="CHEBI:57912"/>
        <dbReference type="ChEBI" id="CHEBI:58866"/>
        <dbReference type="ChEBI" id="CHEBI:59776"/>
        <dbReference type="EC" id="4.2.1.20"/>
    </reaction>
</comment>
<evidence type="ECO:0000256" key="6">
    <source>
        <dbReference type="ARBA" id="ARBA00023239"/>
    </source>
</evidence>
<dbReference type="GO" id="GO:0004834">
    <property type="term" value="F:tryptophan synthase activity"/>
    <property type="evidence" value="ECO:0007669"/>
    <property type="project" value="UniProtKB-EC"/>
</dbReference>
<name>A0A6J6J1M6_9ZZZZ</name>
<keyword evidence="5" id="KW-0057">Aromatic amino acid biosynthesis</keyword>
<reference evidence="8" key="1">
    <citation type="submission" date="2020-05" db="EMBL/GenBank/DDBJ databases">
        <authorList>
            <person name="Chiriac C."/>
            <person name="Salcher M."/>
            <person name="Ghai R."/>
            <person name="Kavagutti S V."/>
        </authorList>
    </citation>
    <scope>NUCLEOTIDE SEQUENCE</scope>
</reference>
<organism evidence="8">
    <name type="scientific">freshwater metagenome</name>
    <dbReference type="NCBI Taxonomy" id="449393"/>
    <lineage>
        <taxon>unclassified sequences</taxon>
        <taxon>metagenomes</taxon>
        <taxon>ecological metagenomes</taxon>
    </lineage>
</organism>
<dbReference type="Gene3D" id="3.20.20.70">
    <property type="entry name" value="Aldolase class I"/>
    <property type="match status" value="1"/>
</dbReference>
<dbReference type="InterPro" id="IPR011060">
    <property type="entry name" value="RibuloseP-bd_barrel"/>
</dbReference>
<accession>A0A6J6J1M6</accession>
<dbReference type="InterPro" id="IPR002028">
    <property type="entry name" value="Trp_synthase_suA"/>
</dbReference>
<dbReference type="EMBL" id="CAEZVO010000032">
    <property type="protein sequence ID" value="CAB4630696.1"/>
    <property type="molecule type" value="Genomic_DNA"/>
</dbReference>
<evidence type="ECO:0000256" key="7">
    <source>
        <dbReference type="ARBA" id="ARBA00049047"/>
    </source>
</evidence>
<evidence type="ECO:0000256" key="2">
    <source>
        <dbReference type="ARBA" id="ARBA00012043"/>
    </source>
</evidence>
<dbReference type="UniPathway" id="UPA00035">
    <property type="reaction ID" value="UER00044"/>
</dbReference>
<dbReference type="SUPFAM" id="SSF51366">
    <property type="entry name" value="Ribulose-phoshate binding barrel"/>
    <property type="match status" value="1"/>
</dbReference>
<keyword evidence="6" id="KW-0456">Lyase</keyword>
<evidence type="ECO:0000256" key="4">
    <source>
        <dbReference type="ARBA" id="ARBA00022822"/>
    </source>
</evidence>
<comment type="pathway">
    <text evidence="1">Amino-acid biosynthesis; L-tryptophan biosynthesis; L-tryptophan from chorismate: step 5/5.</text>
</comment>
<protein>
    <recommendedName>
        <fullName evidence="2">tryptophan synthase</fullName>
        <ecNumber evidence="2">4.2.1.20</ecNumber>
    </recommendedName>
</protein>
<dbReference type="EC" id="4.2.1.20" evidence="2"/>
<dbReference type="InterPro" id="IPR013785">
    <property type="entry name" value="Aldolase_TIM"/>
</dbReference>
<evidence type="ECO:0000256" key="3">
    <source>
        <dbReference type="ARBA" id="ARBA00022605"/>
    </source>
</evidence>
<evidence type="ECO:0000256" key="1">
    <source>
        <dbReference type="ARBA" id="ARBA00004733"/>
    </source>
</evidence>
<keyword evidence="4" id="KW-0822">Tryptophan biosynthesis</keyword>
<evidence type="ECO:0000313" key="8">
    <source>
        <dbReference type="EMBL" id="CAB4630696.1"/>
    </source>
</evidence>
<evidence type="ECO:0000256" key="5">
    <source>
        <dbReference type="ARBA" id="ARBA00023141"/>
    </source>
</evidence>
<dbReference type="AlphaFoldDB" id="A0A6J6J1M6"/>
<keyword evidence="3" id="KW-0028">Amino-acid biosynthesis</keyword>
<gene>
    <name evidence="8" type="ORF">UFOPK2044_00353</name>
</gene>
<sequence length="51" mass="5089">MGIGVSTAEQVVEINTYADGAIVGSAFVKAYAAGGLSALTSKVREISSGLK</sequence>